<accession>A0A829WST0</accession>
<dbReference type="AlphaFoldDB" id="A0A829WST0"/>
<keyword evidence="4" id="KW-1003">Cell membrane</keyword>
<feature type="transmembrane region" description="Helical" evidence="8">
    <location>
        <begin position="226"/>
        <end position="246"/>
    </location>
</feature>
<evidence type="ECO:0000256" key="3">
    <source>
        <dbReference type="ARBA" id="ARBA00022448"/>
    </source>
</evidence>
<keyword evidence="3" id="KW-0813">Transport</keyword>
<keyword evidence="6 8" id="KW-1133">Transmembrane helix</keyword>
<reference evidence="9 10" key="1">
    <citation type="submission" date="2013-04" db="EMBL/GenBank/DDBJ databases">
        <title>Gluconobacter oxydans NBRC 3293 whole genome sequence.</title>
        <authorList>
            <person name="Matsutani M."/>
            <person name="Yakushi T."/>
            <person name="Matsushita K."/>
        </authorList>
    </citation>
    <scope>NUCLEOTIDE SEQUENCE [LARGE SCALE GENOMIC DNA]</scope>
    <source>
        <strain evidence="9 10">NBRC 3293</strain>
    </source>
</reference>
<gene>
    <name evidence="9" type="ORF">NBRC3293_2732</name>
</gene>
<keyword evidence="7 8" id="KW-0472">Membrane</keyword>
<proteinExistence type="inferred from homology"/>
<dbReference type="GO" id="GO:0005886">
    <property type="term" value="C:plasma membrane"/>
    <property type="evidence" value="ECO:0007669"/>
    <property type="project" value="UniProtKB-SubCell"/>
</dbReference>
<feature type="transmembrane region" description="Helical" evidence="8">
    <location>
        <begin position="319"/>
        <end position="346"/>
    </location>
</feature>
<dbReference type="Proteomes" id="UP000484858">
    <property type="component" value="Unassembled WGS sequence"/>
</dbReference>
<sequence length="375" mass="40023">MPVRAPVRLQPGERRRMTTERILLGLILAGIAYGCGIILWPFLSAILWAAILAFTTWPIYRRMRRHVRPALAALAMMALSALFIVVPLAVLTSAGISDIPGTISEIDALILHVTSANPPPAWLNRIPMAGPHLVNAWHHFSHDVGAFATEVLRPYAGQIAHLTLTVLLRLAGGLAELVMALFVAFFLWLNGDTLGNTITALIDRIAGPHTTPRLINIIGRTVRGTVYGILGTALIQGVLTGIGLMLAGVPSPVLLAGITAFVAVFPIGAPLVWVPAAIWLGMTHHFGHGLFLAIYGILIISGADHVIRPAFIARGAQLPYLLTVLGVLGGIVTFGGVGIFLGPVLLAVGYTLTSEFAAGPHHRERNPLYLPEPPK</sequence>
<evidence type="ECO:0000256" key="1">
    <source>
        <dbReference type="ARBA" id="ARBA00004651"/>
    </source>
</evidence>
<feature type="transmembrane region" description="Helical" evidence="8">
    <location>
        <begin position="71"/>
        <end position="91"/>
    </location>
</feature>
<evidence type="ECO:0000256" key="4">
    <source>
        <dbReference type="ARBA" id="ARBA00022475"/>
    </source>
</evidence>
<dbReference type="PROSITE" id="PS51257">
    <property type="entry name" value="PROKAR_LIPOPROTEIN"/>
    <property type="match status" value="1"/>
</dbReference>
<feature type="transmembrane region" description="Helical" evidence="8">
    <location>
        <begin position="286"/>
        <end position="307"/>
    </location>
</feature>
<comment type="similarity">
    <text evidence="2">Belongs to the autoinducer-2 exporter (AI-2E) (TC 2.A.86) family.</text>
</comment>
<feature type="transmembrane region" description="Helical" evidence="8">
    <location>
        <begin position="253"/>
        <end position="280"/>
    </location>
</feature>
<dbReference type="Pfam" id="PF01594">
    <property type="entry name" value="AI-2E_transport"/>
    <property type="match status" value="1"/>
</dbReference>
<feature type="transmembrane region" description="Helical" evidence="8">
    <location>
        <begin position="166"/>
        <end position="189"/>
    </location>
</feature>
<evidence type="ECO:0000256" key="8">
    <source>
        <dbReference type="SAM" id="Phobius"/>
    </source>
</evidence>
<organism evidence="9 10">
    <name type="scientific">Gluconobacter oxydans NBRC 3293</name>
    <dbReference type="NCBI Taxonomy" id="1315969"/>
    <lineage>
        <taxon>Bacteria</taxon>
        <taxon>Pseudomonadati</taxon>
        <taxon>Pseudomonadota</taxon>
        <taxon>Alphaproteobacteria</taxon>
        <taxon>Acetobacterales</taxon>
        <taxon>Acetobacteraceae</taxon>
        <taxon>Gluconobacter</taxon>
    </lineage>
</organism>
<evidence type="ECO:0000256" key="7">
    <source>
        <dbReference type="ARBA" id="ARBA00023136"/>
    </source>
</evidence>
<comment type="subcellular location">
    <subcellularLocation>
        <location evidence="1">Cell membrane</location>
        <topology evidence="1">Multi-pass membrane protein</topology>
    </subcellularLocation>
</comment>
<evidence type="ECO:0000313" key="9">
    <source>
        <dbReference type="EMBL" id="GEM18235.1"/>
    </source>
</evidence>
<dbReference type="PANTHER" id="PTHR21716">
    <property type="entry name" value="TRANSMEMBRANE PROTEIN"/>
    <property type="match status" value="1"/>
</dbReference>
<evidence type="ECO:0000313" key="10">
    <source>
        <dbReference type="Proteomes" id="UP000484858"/>
    </source>
</evidence>
<dbReference type="InterPro" id="IPR002549">
    <property type="entry name" value="AI-2E-like"/>
</dbReference>
<evidence type="ECO:0000256" key="5">
    <source>
        <dbReference type="ARBA" id="ARBA00022692"/>
    </source>
</evidence>
<evidence type="ECO:0000256" key="6">
    <source>
        <dbReference type="ARBA" id="ARBA00022989"/>
    </source>
</evidence>
<protein>
    <submittedName>
        <fullName evidence="9">Transporter</fullName>
    </submittedName>
</protein>
<dbReference type="PANTHER" id="PTHR21716:SF67">
    <property type="entry name" value="TRANSPORT PROTEIN YDIK-RELATED"/>
    <property type="match status" value="1"/>
</dbReference>
<dbReference type="EMBL" id="BARJ01000012">
    <property type="protein sequence ID" value="GEM18235.1"/>
    <property type="molecule type" value="Genomic_DNA"/>
</dbReference>
<comment type="caution">
    <text evidence="9">The sequence shown here is derived from an EMBL/GenBank/DDBJ whole genome shotgun (WGS) entry which is preliminary data.</text>
</comment>
<feature type="transmembrane region" description="Helical" evidence="8">
    <location>
        <begin position="21"/>
        <end position="51"/>
    </location>
</feature>
<name>A0A829WST0_GLUOY</name>
<keyword evidence="5 8" id="KW-0812">Transmembrane</keyword>
<evidence type="ECO:0000256" key="2">
    <source>
        <dbReference type="ARBA" id="ARBA00009773"/>
    </source>
</evidence>